<gene>
    <name evidence="2" type="ORF">SAMN05444390_101949</name>
</gene>
<organism evidence="2 3">
    <name type="scientific">Marinobacterium lutimaris</name>
    <dbReference type="NCBI Taxonomy" id="568106"/>
    <lineage>
        <taxon>Bacteria</taxon>
        <taxon>Pseudomonadati</taxon>
        <taxon>Pseudomonadota</taxon>
        <taxon>Gammaproteobacteria</taxon>
        <taxon>Oceanospirillales</taxon>
        <taxon>Oceanospirillaceae</taxon>
        <taxon>Marinobacterium</taxon>
    </lineage>
</organism>
<evidence type="ECO:0000313" key="2">
    <source>
        <dbReference type="EMBL" id="SEF94879.1"/>
    </source>
</evidence>
<evidence type="ECO:0000313" key="3">
    <source>
        <dbReference type="Proteomes" id="UP000236745"/>
    </source>
</evidence>
<dbReference type="RefSeq" id="WP_146071859.1">
    <property type="nucleotide sequence ID" value="NZ_FNVQ01000001.1"/>
</dbReference>
<protein>
    <submittedName>
        <fullName evidence="2">Uncharacterized protein</fullName>
    </submittedName>
</protein>
<evidence type="ECO:0000256" key="1">
    <source>
        <dbReference type="SAM" id="MobiDB-lite"/>
    </source>
</evidence>
<accession>A0A1H5W5T5</accession>
<name>A0A1H5W5T5_9GAMM</name>
<dbReference type="Proteomes" id="UP000236745">
    <property type="component" value="Unassembled WGS sequence"/>
</dbReference>
<keyword evidence="3" id="KW-1185">Reference proteome</keyword>
<reference evidence="2 3" key="1">
    <citation type="submission" date="2016-10" db="EMBL/GenBank/DDBJ databases">
        <authorList>
            <person name="de Groot N.N."/>
        </authorList>
    </citation>
    <scope>NUCLEOTIDE SEQUENCE [LARGE SCALE GENOMIC DNA]</scope>
    <source>
        <strain evidence="2 3">DSM 22012</strain>
    </source>
</reference>
<sequence length="77" mass="8469">MKKSVTDAQASIRSSSRSENGGHSSFRWFFPTLRLMLALVFVAALAKAEILNPDYQQRNSAVMAVSGQGVGWFNLGY</sequence>
<feature type="region of interest" description="Disordered" evidence="1">
    <location>
        <begin position="1"/>
        <end position="25"/>
    </location>
</feature>
<proteinExistence type="predicted"/>
<feature type="compositionally biased region" description="Low complexity" evidence="1">
    <location>
        <begin position="13"/>
        <end position="25"/>
    </location>
</feature>
<feature type="compositionally biased region" description="Polar residues" evidence="1">
    <location>
        <begin position="1"/>
        <end position="12"/>
    </location>
</feature>
<dbReference type="EMBL" id="FNVQ01000001">
    <property type="protein sequence ID" value="SEF94879.1"/>
    <property type="molecule type" value="Genomic_DNA"/>
</dbReference>
<dbReference type="AlphaFoldDB" id="A0A1H5W5T5"/>